<dbReference type="PROSITE" id="PS50949">
    <property type="entry name" value="HTH_GNTR"/>
    <property type="match status" value="1"/>
</dbReference>
<dbReference type="SUPFAM" id="SSF64288">
    <property type="entry name" value="Chorismate lyase-like"/>
    <property type="match status" value="1"/>
</dbReference>
<dbReference type="KEGG" id="ptaw:DW352_12305"/>
<dbReference type="PRINTS" id="PR00035">
    <property type="entry name" value="HTHGNTR"/>
</dbReference>
<organism evidence="5 6">
    <name type="scientific">Pseudolabrys taiwanensis</name>
    <dbReference type="NCBI Taxonomy" id="331696"/>
    <lineage>
        <taxon>Bacteria</taxon>
        <taxon>Pseudomonadati</taxon>
        <taxon>Pseudomonadota</taxon>
        <taxon>Alphaproteobacteria</taxon>
        <taxon>Hyphomicrobiales</taxon>
        <taxon>Xanthobacteraceae</taxon>
        <taxon>Pseudolabrys</taxon>
    </lineage>
</organism>
<dbReference type="Pfam" id="PF07702">
    <property type="entry name" value="UTRA"/>
    <property type="match status" value="1"/>
</dbReference>
<dbReference type="InterPro" id="IPR011663">
    <property type="entry name" value="UTRA"/>
</dbReference>
<dbReference type="GO" id="GO:0045892">
    <property type="term" value="P:negative regulation of DNA-templated transcription"/>
    <property type="evidence" value="ECO:0007669"/>
    <property type="project" value="TreeGrafter"/>
</dbReference>
<proteinExistence type="predicted"/>
<evidence type="ECO:0000313" key="5">
    <source>
        <dbReference type="EMBL" id="AXK81228.1"/>
    </source>
</evidence>
<keyword evidence="2" id="KW-0238">DNA-binding</keyword>
<dbReference type="GO" id="GO:0003677">
    <property type="term" value="F:DNA binding"/>
    <property type="evidence" value="ECO:0007669"/>
    <property type="project" value="UniProtKB-KW"/>
</dbReference>
<dbReference type="OrthoDB" id="9794015at2"/>
<dbReference type="InterPro" id="IPR036390">
    <property type="entry name" value="WH_DNA-bd_sf"/>
</dbReference>
<dbReference type="PANTHER" id="PTHR44846:SF1">
    <property type="entry name" value="MANNOSYL-D-GLYCERATE TRANSPORT_METABOLISM SYSTEM REPRESSOR MNGR-RELATED"/>
    <property type="match status" value="1"/>
</dbReference>
<dbReference type="CDD" id="cd07377">
    <property type="entry name" value="WHTH_GntR"/>
    <property type="match status" value="1"/>
</dbReference>
<dbReference type="AlphaFoldDB" id="A0A345ZWD1"/>
<gene>
    <name evidence="5" type="ORF">DW352_12305</name>
</gene>
<sequence length="262" mass="29905">MRNKQTFNYDRSRIPLYLQVASVMRQRIESERWKQGEKISTIEELETEFGVARVTIRQAIEILREEGLLDARQGRGTFVSGRPKDKHWFNLANDLESVVSSIKNNVIRIVHIEENAEAPSLEENEGRPASGYILLRSVQFSDGEPFVVVNLHLARDIFVRDRKRFTRQPALPRILEMRDIALAHAFQTVTIGVADPETSELLEIGLGEPTADCRLVLVDDAGVALYVAKYNYHRNSFALRRDLLPRPKAAKAARARKKSKSR</sequence>
<protein>
    <submittedName>
        <fullName evidence="5">GntR family transcriptional regulator</fullName>
    </submittedName>
</protein>
<dbReference type="SMART" id="SM00345">
    <property type="entry name" value="HTH_GNTR"/>
    <property type="match status" value="1"/>
</dbReference>
<name>A0A345ZWD1_9HYPH</name>
<evidence type="ECO:0000313" key="6">
    <source>
        <dbReference type="Proteomes" id="UP000254889"/>
    </source>
</evidence>
<dbReference type="Pfam" id="PF00392">
    <property type="entry name" value="GntR"/>
    <property type="match status" value="1"/>
</dbReference>
<evidence type="ECO:0000256" key="3">
    <source>
        <dbReference type="ARBA" id="ARBA00023163"/>
    </source>
</evidence>
<dbReference type="GO" id="GO:0003700">
    <property type="term" value="F:DNA-binding transcription factor activity"/>
    <property type="evidence" value="ECO:0007669"/>
    <property type="project" value="InterPro"/>
</dbReference>
<keyword evidence="3" id="KW-0804">Transcription</keyword>
<keyword evidence="6" id="KW-1185">Reference proteome</keyword>
<dbReference type="InterPro" id="IPR050679">
    <property type="entry name" value="Bact_HTH_transcr_reg"/>
</dbReference>
<dbReference type="InterPro" id="IPR028978">
    <property type="entry name" value="Chorismate_lyase_/UTRA_dom_sf"/>
</dbReference>
<dbReference type="InterPro" id="IPR000524">
    <property type="entry name" value="Tscrpt_reg_HTH_GntR"/>
</dbReference>
<evidence type="ECO:0000259" key="4">
    <source>
        <dbReference type="PROSITE" id="PS50949"/>
    </source>
</evidence>
<dbReference type="EMBL" id="CP031417">
    <property type="protein sequence ID" value="AXK81228.1"/>
    <property type="molecule type" value="Genomic_DNA"/>
</dbReference>
<evidence type="ECO:0000256" key="2">
    <source>
        <dbReference type="ARBA" id="ARBA00023125"/>
    </source>
</evidence>
<accession>A0A345ZWD1</accession>
<dbReference type="Proteomes" id="UP000254889">
    <property type="component" value="Chromosome"/>
</dbReference>
<evidence type="ECO:0000256" key="1">
    <source>
        <dbReference type="ARBA" id="ARBA00023015"/>
    </source>
</evidence>
<dbReference type="PANTHER" id="PTHR44846">
    <property type="entry name" value="MANNOSYL-D-GLYCERATE TRANSPORT/METABOLISM SYSTEM REPRESSOR MNGR-RELATED"/>
    <property type="match status" value="1"/>
</dbReference>
<dbReference type="InterPro" id="IPR036388">
    <property type="entry name" value="WH-like_DNA-bd_sf"/>
</dbReference>
<reference evidence="5 6" key="1">
    <citation type="submission" date="2018-07" db="EMBL/GenBank/DDBJ databases">
        <authorList>
            <person name="Quirk P.G."/>
            <person name="Krulwich T.A."/>
        </authorList>
    </citation>
    <scope>NUCLEOTIDE SEQUENCE [LARGE SCALE GENOMIC DNA]</scope>
    <source>
        <strain evidence="5 6">CC-BB4</strain>
    </source>
</reference>
<keyword evidence="1" id="KW-0805">Transcription regulation</keyword>
<dbReference type="SUPFAM" id="SSF46785">
    <property type="entry name" value="Winged helix' DNA-binding domain"/>
    <property type="match status" value="1"/>
</dbReference>
<feature type="domain" description="HTH gntR-type" evidence="4">
    <location>
        <begin position="14"/>
        <end position="82"/>
    </location>
</feature>
<dbReference type="Gene3D" id="3.40.1410.10">
    <property type="entry name" value="Chorismate lyase-like"/>
    <property type="match status" value="1"/>
</dbReference>
<dbReference type="Gene3D" id="1.10.10.10">
    <property type="entry name" value="Winged helix-like DNA-binding domain superfamily/Winged helix DNA-binding domain"/>
    <property type="match status" value="1"/>
</dbReference>